<evidence type="ECO:0000256" key="6">
    <source>
        <dbReference type="ARBA" id="ARBA00022989"/>
    </source>
</evidence>
<dbReference type="InterPro" id="IPR044726">
    <property type="entry name" value="ABCC_6TM_D2"/>
</dbReference>
<dbReference type="Pfam" id="PF00005">
    <property type="entry name" value="ABC_tran"/>
    <property type="match status" value="1"/>
</dbReference>
<dbReference type="PANTHER" id="PTHR24223">
    <property type="entry name" value="ATP-BINDING CASSETTE SUB-FAMILY C"/>
    <property type="match status" value="1"/>
</dbReference>
<dbReference type="InterPro" id="IPR027417">
    <property type="entry name" value="P-loop_NTPase"/>
</dbReference>
<dbReference type="Pfam" id="PF00664">
    <property type="entry name" value="ABC_membrane"/>
    <property type="match status" value="1"/>
</dbReference>
<evidence type="ECO:0000259" key="10">
    <source>
        <dbReference type="PROSITE" id="PS50929"/>
    </source>
</evidence>
<keyword evidence="7 8" id="KW-0472">Membrane</keyword>
<evidence type="ECO:0000313" key="12">
    <source>
        <dbReference type="Proteomes" id="UP001174691"/>
    </source>
</evidence>
<dbReference type="GO" id="GO:0016887">
    <property type="term" value="F:ATP hydrolysis activity"/>
    <property type="evidence" value="ECO:0007669"/>
    <property type="project" value="InterPro"/>
</dbReference>
<dbReference type="EMBL" id="JANBVN010000041">
    <property type="protein sequence ID" value="KAJ9158134.1"/>
    <property type="molecule type" value="Genomic_DNA"/>
</dbReference>
<accession>A0AA38RVM8</accession>
<feature type="domain" description="ABC transporter" evidence="9">
    <location>
        <begin position="276"/>
        <end position="540"/>
    </location>
</feature>
<keyword evidence="4" id="KW-0547">Nucleotide-binding</keyword>
<protein>
    <submittedName>
        <fullName evidence="11">ABC transporter</fullName>
    </submittedName>
</protein>
<dbReference type="InterPro" id="IPR017871">
    <property type="entry name" value="ABC_transporter-like_CS"/>
</dbReference>
<organism evidence="11 12">
    <name type="scientific">Coniochaeta hoffmannii</name>
    <dbReference type="NCBI Taxonomy" id="91930"/>
    <lineage>
        <taxon>Eukaryota</taxon>
        <taxon>Fungi</taxon>
        <taxon>Dikarya</taxon>
        <taxon>Ascomycota</taxon>
        <taxon>Pezizomycotina</taxon>
        <taxon>Sordariomycetes</taxon>
        <taxon>Sordariomycetidae</taxon>
        <taxon>Coniochaetales</taxon>
        <taxon>Coniochaetaceae</taxon>
        <taxon>Coniochaeta</taxon>
    </lineage>
</organism>
<dbReference type="SUPFAM" id="SSF52540">
    <property type="entry name" value="P-loop containing nucleoside triphosphate hydrolases"/>
    <property type="match status" value="1"/>
</dbReference>
<keyword evidence="6 8" id="KW-1133">Transmembrane helix</keyword>
<evidence type="ECO:0000256" key="7">
    <source>
        <dbReference type="ARBA" id="ARBA00023136"/>
    </source>
</evidence>
<gene>
    <name evidence="11" type="ORF">NKR19_g3627</name>
</gene>
<dbReference type="InterPro" id="IPR011527">
    <property type="entry name" value="ABC1_TM_dom"/>
</dbReference>
<sequence>MILCFLVCYRNGIANSGAQLHQGALNTVTRAPLSFFATTDVGAVTSLFSQDMALVDNELPISFANLALDACNAVGMAAVIATASPYLAIAYPPILGILYLIQKFYLRTSRQLRLLDLEAKAPLYTHYLDTIRGLATLRAFRWEDHGVDKNTELLTDSQKPAYLLAMIQRALMFVLQLVVAILATSVVALATQLRTSSALTGASLVTLMTFGDVLNYIIRWWTQIETSIGAVSRLKGFSEKVPSESTCGEEEVVPVKGWPFRGDMVVDNVSASYSTVRDLNDPSSNICNSASPAETLALRDISLTIRNGEKVAICGRTGSGKSSIILLLLRLLNPLPSCRANITIDGTPLHTLNHSALRDRIITIPQEPAFLPDGTSFRSNLDPYGLADEPECRRALESVGLWSVAQRQGGLHAGLSAGSLSQGQKQLFSLARAVIRRRVRAAKQLLTRGGGLAGETSFGGGGILLVDEVSSTVDAETEEQMQTVIHLEFEGYTVVMVTHRLEMLRGFDRVVVMEKGAIVEVGPPEDMMGRDGGVFRHCGR</sequence>
<dbReference type="AlphaFoldDB" id="A0AA38RVM8"/>
<evidence type="ECO:0000256" key="2">
    <source>
        <dbReference type="ARBA" id="ARBA00022448"/>
    </source>
</evidence>
<keyword evidence="5" id="KW-0067">ATP-binding</keyword>
<evidence type="ECO:0000256" key="8">
    <source>
        <dbReference type="SAM" id="Phobius"/>
    </source>
</evidence>
<dbReference type="SMART" id="SM00382">
    <property type="entry name" value="AAA"/>
    <property type="match status" value="1"/>
</dbReference>
<dbReference type="InterPro" id="IPR036640">
    <property type="entry name" value="ABC1_TM_sf"/>
</dbReference>
<comment type="subcellular location">
    <subcellularLocation>
        <location evidence="1">Membrane</location>
        <topology evidence="1">Multi-pass membrane protein</topology>
    </subcellularLocation>
</comment>
<dbReference type="GO" id="GO:0140359">
    <property type="term" value="F:ABC-type transporter activity"/>
    <property type="evidence" value="ECO:0007669"/>
    <property type="project" value="InterPro"/>
</dbReference>
<reference evidence="11" key="1">
    <citation type="submission" date="2022-07" db="EMBL/GenBank/DDBJ databases">
        <title>Fungi with potential for degradation of polypropylene.</title>
        <authorList>
            <person name="Gostincar C."/>
        </authorList>
    </citation>
    <scope>NUCLEOTIDE SEQUENCE</scope>
    <source>
        <strain evidence="11">EXF-13287</strain>
    </source>
</reference>
<dbReference type="InterPro" id="IPR003593">
    <property type="entry name" value="AAA+_ATPase"/>
</dbReference>
<dbReference type="GO" id="GO:0016020">
    <property type="term" value="C:membrane"/>
    <property type="evidence" value="ECO:0007669"/>
    <property type="project" value="UniProtKB-SubCell"/>
</dbReference>
<evidence type="ECO:0000259" key="9">
    <source>
        <dbReference type="PROSITE" id="PS50893"/>
    </source>
</evidence>
<dbReference type="CDD" id="cd18580">
    <property type="entry name" value="ABC_6TM_ABCC_D2"/>
    <property type="match status" value="1"/>
</dbReference>
<dbReference type="InterPro" id="IPR050173">
    <property type="entry name" value="ABC_transporter_C-like"/>
</dbReference>
<evidence type="ECO:0000256" key="4">
    <source>
        <dbReference type="ARBA" id="ARBA00022741"/>
    </source>
</evidence>
<dbReference type="InterPro" id="IPR003439">
    <property type="entry name" value="ABC_transporter-like_ATP-bd"/>
</dbReference>
<dbReference type="SUPFAM" id="SSF90123">
    <property type="entry name" value="ABC transporter transmembrane region"/>
    <property type="match status" value="1"/>
</dbReference>
<proteinExistence type="predicted"/>
<keyword evidence="12" id="KW-1185">Reference proteome</keyword>
<evidence type="ECO:0000256" key="5">
    <source>
        <dbReference type="ARBA" id="ARBA00022840"/>
    </source>
</evidence>
<keyword evidence="2" id="KW-0813">Transport</keyword>
<dbReference type="PANTHER" id="PTHR24223:SF345">
    <property type="entry name" value="ABC MULTIDRUG TRANSPORTER (EUROFUNG)"/>
    <property type="match status" value="1"/>
</dbReference>
<dbReference type="PROSITE" id="PS50929">
    <property type="entry name" value="ABC_TM1F"/>
    <property type="match status" value="1"/>
</dbReference>
<dbReference type="Gene3D" id="3.40.50.300">
    <property type="entry name" value="P-loop containing nucleotide triphosphate hydrolases"/>
    <property type="match status" value="1"/>
</dbReference>
<dbReference type="GO" id="GO:0005524">
    <property type="term" value="F:ATP binding"/>
    <property type="evidence" value="ECO:0007669"/>
    <property type="project" value="UniProtKB-KW"/>
</dbReference>
<dbReference type="Proteomes" id="UP001174691">
    <property type="component" value="Unassembled WGS sequence"/>
</dbReference>
<evidence type="ECO:0000256" key="3">
    <source>
        <dbReference type="ARBA" id="ARBA00022692"/>
    </source>
</evidence>
<feature type="transmembrane region" description="Helical" evidence="8">
    <location>
        <begin position="73"/>
        <end position="101"/>
    </location>
</feature>
<feature type="transmembrane region" description="Helical" evidence="8">
    <location>
        <begin position="170"/>
        <end position="191"/>
    </location>
</feature>
<comment type="caution">
    <text evidence="11">The sequence shown here is derived from an EMBL/GenBank/DDBJ whole genome shotgun (WGS) entry which is preliminary data.</text>
</comment>
<dbReference type="PROSITE" id="PS00211">
    <property type="entry name" value="ABC_TRANSPORTER_1"/>
    <property type="match status" value="1"/>
</dbReference>
<dbReference type="PROSITE" id="PS50893">
    <property type="entry name" value="ABC_TRANSPORTER_2"/>
    <property type="match status" value="1"/>
</dbReference>
<feature type="domain" description="ABC transmembrane type-1" evidence="10">
    <location>
        <begin position="1"/>
        <end position="226"/>
    </location>
</feature>
<evidence type="ECO:0000313" key="11">
    <source>
        <dbReference type="EMBL" id="KAJ9158134.1"/>
    </source>
</evidence>
<evidence type="ECO:0000256" key="1">
    <source>
        <dbReference type="ARBA" id="ARBA00004141"/>
    </source>
</evidence>
<keyword evidence="3 8" id="KW-0812">Transmembrane</keyword>
<name>A0AA38RVM8_9PEZI</name>
<dbReference type="Gene3D" id="1.20.1560.10">
    <property type="entry name" value="ABC transporter type 1, transmembrane domain"/>
    <property type="match status" value="1"/>
</dbReference>